<keyword evidence="1" id="KW-0812">Transmembrane</keyword>
<organism evidence="2 3">
    <name type="scientific">Christiangramia lutea</name>
    <dbReference type="NCBI Taxonomy" id="1607951"/>
    <lineage>
        <taxon>Bacteria</taxon>
        <taxon>Pseudomonadati</taxon>
        <taxon>Bacteroidota</taxon>
        <taxon>Flavobacteriia</taxon>
        <taxon>Flavobacteriales</taxon>
        <taxon>Flavobacteriaceae</taxon>
        <taxon>Christiangramia</taxon>
    </lineage>
</organism>
<gene>
    <name evidence="2" type="ORF">ML462_06160</name>
</gene>
<feature type="transmembrane region" description="Helical" evidence="1">
    <location>
        <begin position="289"/>
        <end position="308"/>
    </location>
</feature>
<feature type="transmembrane region" description="Helical" evidence="1">
    <location>
        <begin position="124"/>
        <end position="143"/>
    </location>
</feature>
<feature type="transmembrane region" description="Helical" evidence="1">
    <location>
        <begin position="223"/>
        <end position="243"/>
    </location>
</feature>
<feature type="transmembrane region" description="Helical" evidence="1">
    <location>
        <begin position="96"/>
        <end position="117"/>
    </location>
</feature>
<dbReference type="EMBL" id="JAKVTV010000001">
    <property type="protein sequence ID" value="MCH4822752.1"/>
    <property type="molecule type" value="Genomic_DNA"/>
</dbReference>
<protein>
    <submittedName>
        <fullName evidence="2">Uncharacterized protein</fullName>
    </submittedName>
</protein>
<keyword evidence="1" id="KW-0472">Membrane</keyword>
<evidence type="ECO:0000313" key="3">
    <source>
        <dbReference type="Proteomes" id="UP001139226"/>
    </source>
</evidence>
<name>A0A9X1V1Q6_9FLAO</name>
<dbReference type="RefSeq" id="WP_240712873.1">
    <property type="nucleotide sequence ID" value="NZ_JAKVTV010000001.1"/>
</dbReference>
<comment type="caution">
    <text evidence="2">The sequence shown here is derived from an EMBL/GenBank/DDBJ whole genome shotgun (WGS) entry which is preliminary data.</text>
</comment>
<proteinExistence type="predicted"/>
<feature type="transmembrane region" description="Helical" evidence="1">
    <location>
        <begin position="14"/>
        <end position="34"/>
    </location>
</feature>
<feature type="transmembrane region" description="Helical" evidence="1">
    <location>
        <begin position="177"/>
        <end position="203"/>
    </location>
</feature>
<keyword evidence="1" id="KW-1133">Transmembrane helix</keyword>
<dbReference type="AlphaFoldDB" id="A0A9X1V1Q6"/>
<evidence type="ECO:0000313" key="2">
    <source>
        <dbReference type="EMBL" id="MCH4822752.1"/>
    </source>
</evidence>
<evidence type="ECO:0000256" key="1">
    <source>
        <dbReference type="SAM" id="Phobius"/>
    </source>
</evidence>
<keyword evidence="3" id="KW-1185">Reference proteome</keyword>
<feature type="transmembrane region" description="Helical" evidence="1">
    <location>
        <begin position="365"/>
        <end position="384"/>
    </location>
</feature>
<feature type="transmembrane region" description="Helical" evidence="1">
    <location>
        <begin position="313"/>
        <end position="331"/>
    </location>
</feature>
<sequence>MIRFFQNLENIPRFGWITWILILVLVFAIQLITLDDLLHIYKDQVQITDYGRLTLNPGSEWSLTWRLAEEKPILLWSYLGPMIAELSYHLSGASGIGSRIAALLGGMFAATMMFGWLKSMKVSAYAAFGLSLAILLDPLFVLSQRLGRMDSWVIALCVAACWVLRETSNRRSGSVKNLILAGSLAVIAGMTWPSAVFLYPLIILELIKSEQGERTFGENWKKVGLKLGYFCLGGLITGIVLLIPIRENLMIIFGDMSTMVSRNVNSSEGIFKSLFSFFDLQVWFKLIKIHLKTLSVFLPLLALVAIVFKRNKGLIIVTLVSIFLIFSSLVYEFRALYLLPYFTALSGTIFLENKGEPIKIRFVKLGNIGLSVLVLWSIGISLFLRTGMAMDNKSDGFLNNIYESASSTIGEGPFKVFLGFNYEFYFAGRSLDWQLYNPYVKYEFDEEGNWISDNKYEPKAQFENLLSKMDYAIFKESEMNNELEKQLINSGLIYRRVLNPDEKIASSKRVFENPTKEKILWYLNGGDTKVSYLLYGRTILQEKEKKDELSHKLNLAQKE</sequence>
<dbReference type="Proteomes" id="UP001139226">
    <property type="component" value="Unassembled WGS sequence"/>
</dbReference>
<accession>A0A9X1V1Q6</accession>
<reference evidence="2" key="1">
    <citation type="submission" date="2022-03" db="EMBL/GenBank/DDBJ databases">
        <title>Gramella crocea sp. nov., isolated from activated sludge of a seafood processing plant.</title>
        <authorList>
            <person name="Zhang X."/>
        </authorList>
    </citation>
    <scope>NUCLEOTIDE SEQUENCE</scope>
    <source>
        <strain evidence="2">YJ019</strain>
    </source>
</reference>